<dbReference type="InterPro" id="IPR028427">
    <property type="entry name" value="Met_Sox_Rdtase_MsrB"/>
</dbReference>
<dbReference type="EC" id="1.8.4.12" evidence="3"/>
<evidence type="ECO:0000259" key="9">
    <source>
        <dbReference type="PROSITE" id="PS51790"/>
    </source>
</evidence>
<keyword evidence="8" id="KW-0812">Transmembrane</keyword>
<dbReference type="EMBL" id="CWGJ01000012">
    <property type="protein sequence ID" value="CRX38346.1"/>
    <property type="molecule type" value="Genomic_DNA"/>
</dbReference>
<reference evidence="11" key="1">
    <citation type="submission" date="2015-06" db="EMBL/GenBank/DDBJ databases">
        <authorList>
            <person name="Bertelli C."/>
        </authorList>
    </citation>
    <scope>NUCLEOTIDE SEQUENCE [LARGE SCALE GENOMIC DNA]</scope>
    <source>
        <strain evidence="11">CRIB-30</strain>
    </source>
</reference>
<name>A0A0H5DP99_9BACT</name>
<dbReference type="GO" id="GO:0033743">
    <property type="term" value="F:peptide-methionine (R)-S-oxide reductase activity"/>
    <property type="evidence" value="ECO:0007669"/>
    <property type="project" value="UniProtKB-EC"/>
</dbReference>
<organism evidence="10 11">
    <name type="scientific">Estrella lausannensis</name>
    <dbReference type="NCBI Taxonomy" id="483423"/>
    <lineage>
        <taxon>Bacteria</taxon>
        <taxon>Pseudomonadati</taxon>
        <taxon>Chlamydiota</taxon>
        <taxon>Chlamydiia</taxon>
        <taxon>Parachlamydiales</taxon>
        <taxon>Candidatus Criblamydiaceae</taxon>
        <taxon>Estrella</taxon>
    </lineage>
</organism>
<accession>A0A0H5DP99</accession>
<keyword evidence="5" id="KW-0862">Zinc</keyword>
<evidence type="ECO:0000256" key="5">
    <source>
        <dbReference type="ARBA" id="ARBA00022833"/>
    </source>
</evidence>
<evidence type="ECO:0000313" key="10">
    <source>
        <dbReference type="EMBL" id="CRX38346.1"/>
    </source>
</evidence>
<dbReference type="PROSITE" id="PS51790">
    <property type="entry name" value="MSRB"/>
    <property type="match status" value="1"/>
</dbReference>
<keyword evidence="6 10" id="KW-0560">Oxidoreductase</keyword>
<proteinExistence type="inferred from homology"/>
<sequence length="175" mass="20318">MTFQQGLILVLISITLLLTWYIFSNNYLRDKKLKMDDSKPLFKEKISLSDEEWRNRLPENRYHVLRQAGTEQAFSGDLWDEKKEGTYYCAGCGLPLFTSEAKFDSGTGWPSFFKPINQEHVALKDDYKLFARRTEVRCARCESHLGHVFDDGPAPTGKRYCMNSLSLQFKEEESP</sequence>
<dbReference type="SUPFAM" id="SSF51316">
    <property type="entry name" value="Mss4-like"/>
    <property type="match status" value="1"/>
</dbReference>
<evidence type="ECO:0000256" key="8">
    <source>
        <dbReference type="SAM" id="Phobius"/>
    </source>
</evidence>
<comment type="catalytic activity">
    <reaction evidence="7">
        <text>L-methionyl-[protein] + [thioredoxin]-disulfide + H2O = L-methionyl-(R)-S-oxide-[protein] + [thioredoxin]-dithiol</text>
        <dbReference type="Rhea" id="RHEA:24164"/>
        <dbReference type="Rhea" id="RHEA-COMP:10698"/>
        <dbReference type="Rhea" id="RHEA-COMP:10700"/>
        <dbReference type="Rhea" id="RHEA-COMP:12313"/>
        <dbReference type="Rhea" id="RHEA-COMP:12314"/>
        <dbReference type="ChEBI" id="CHEBI:15377"/>
        <dbReference type="ChEBI" id="CHEBI:16044"/>
        <dbReference type="ChEBI" id="CHEBI:29950"/>
        <dbReference type="ChEBI" id="CHEBI:45764"/>
        <dbReference type="ChEBI" id="CHEBI:50058"/>
        <dbReference type="EC" id="1.8.4.12"/>
    </reaction>
</comment>
<evidence type="ECO:0000256" key="3">
    <source>
        <dbReference type="ARBA" id="ARBA00012499"/>
    </source>
</evidence>
<feature type="domain" description="MsrB" evidence="9">
    <location>
        <begin position="50"/>
        <end position="172"/>
    </location>
</feature>
<dbReference type="Proteomes" id="UP000220251">
    <property type="component" value="Unassembled WGS sequence"/>
</dbReference>
<dbReference type="PANTHER" id="PTHR10173:SF52">
    <property type="entry name" value="METHIONINE-R-SULFOXIDE REDUCTASE B1"/>
    <property type="match status" value="1"/>
</dbReference>
<evidence type="ECO:0000256" key="7">
    <source>
        <dbReference type="ARBA" id="ARBA00048488"/>
    </source>
</evidence>
<keyword evidence="11" id="KW-1185">Reference proteome</keyword>
<evidence type="ECO:0000256" key="2">
    <source>
        <dbReference type="ARBA" id="ARBA00007174"/>
    </source>
</evidence>
<keyword evidence="4" id="KW-0479">Metal-binding</keyword>
<dbReference type="Pfam" id="PF01641">
    <property type="entry name" value="SelR"/>
    <property type="match status" value="1"/>
</dbReference>
<keyword evidence="8" id="KW-1133">Transmembrane helix</keyword>
<comment type="cofactor">
    <cofactor evidence="1">
        <name>Zn(2+)</name>
        <dbReference type="ChEBI" id="CHEBI:29105"/>
    </cofactor>
</comment>
<dbReference type="NCBIfam" id="TIGR00357">
    <property type="entry name" value="peptide-methionine (R)-S-oxide reductase MsrB"/>
    <property type="match status" value="1"/>
</dbReference>
<gene>
    <name evidence="10" type="primary">msrB</name>
    <name evidence="10" type="ORF">ELAC_1001</name>
</gene>
<protein>
    <recommendedName>
        <fullName evidence="3">peptide-methionine (R)-S-oxide reductase</fullName>
        <ecNumber evidence="3">1.8.4.12</ecNumber>
    </recommendedName>
</protein>
<dbReference type="GO" id="GO:0046872">
    <property type="term" value="F:metal ion binding"/>
    <property type="evidence" value="ECO:0007669"/>
    <property type="project" value="UniProtKB-KW"/>
</dbReference>
<dbReference type="GO" id="GO:0030091">
    <property type="term" value="P:protein repair"/>
    <property type="evidence" value="ECO:0007669"/>
    <property type="project" value="InterPro"/>
</dbReference>
<evidence type="ECO:0000256" key="6">
    <source>
        <dbReference type="ARBA" id="ARBA00023002"/>
    </source>
</evidence>
<evidence type="ECO:0000256" key="1">
    <source>
        <dbReference type="ARBA" id="ARBA00001947"/>
    </source>
</evidence>
<dbReference type="Gene3D" id="2.170.150.20">
    <property type="entry name" value="Peptide methionine sulfoxide reductase"/>
    <property type="match status" value="1"/>
</dbReference>
<dbReference type="PANTHER" id="PTHR10173">
    <property type="entry name" value="METHIONINE SULFOXIDE REDUCTASE"/>
    <property type="match status" value="1"/>
</dbReference>
<dbReference type="FunFam" id="2.170.150.20:FF:000001">
    <property type="entry name" value="Peptide methionine sulfoxide reductase MsrB"/>
    <property type="match status" value="1"/>
</dbReference>
<dbReference type="AlphaFoldDB" id="A0A0H5DP99"/>
<evidence type="ECO:0000256" key="4">
    <source>
        <dbReference type="ARBA" id="ARBA00022723"/>
    </source>
</evidence>
<dbReference type="GO" id="GO:0006979">
    <property type="term" value="P:response to oxidative stress"/>
    <property type="evidence" value="ECO:0007669"/>
    <property type="project" value="InterPro"/>
</dbReference>
<dbReference type="RefSeq" id="WP_239414385.1">
    <property type="nucleotide sequence ID" value="NZ_CWGJ01000012.1"/>
</dbReference>
<feature type="transmembrane region" description="Helical" evidence="8">
    <location>
        <begin position="6"/>
        <end position="23"/>
    </location>
</feature>
<evidence type="ECO:0000313" key="11">
    <source>
        <dbReference type="Proteomes" id="UP000220251"/>
    </source>
</evidence>
<keyword evidence="8" id="KW-0472">Membrane</keyword>
<comment type="similarity">
    <text evidence="2">Belongs to the MsrB Met sulfoxide reductase family.</text>
</comment>
<dbReference type="InterPro" id="IPR011057">
    <property type="entry name" value="Mss4-like_sf"/>
</dbReference>
<dbReference type="InterPro" id="IPR002579">
    <property type="entry name" value="Met_Sox_Rdtase_MsrB_dom"/>
</dbReference>
<dbReference type="GO" id="GO:0005737">
    <property type="term" value="C:cytoplasm"/>
    <property type="evidence" value="ECO:0007669"/>
    <property type="project" value="TreeGrafter"/>
</dbReference>